<dbReference type="InterPro" id="IPR016181">
    <property type="entry name" value="Acyl_CoA_acyltransferase"/>
</dbReference>
<dbReference type="GO" id="GO:0016747">
    <property type="term" value="F:acyltransferase activity, transferring groups other than amino-acyl groups"/>
    <property type="evidence" value="ECO:0007669"/>
    <property type="project" value="InterPro"/>
</dbReference>
<protein>
    <submittedName>
        <fullName evidence="2">Acetyltransferase (GNAT) domain-containing protein</fullName>
    </submittedName>
</protein>
<feature type="domain" description="N-acetyltransferase" evidence="1">
    <location>
        <begin position="119"/>
        <end position="260"/>
    </location>
</feature>
<dbReference type="Pfam" id="PF00583">
    <property type="entry name" value="Acetyltransf_1"/>
    <property type="match status" value="1"/>
</dbReference>
<reference evidence="2 3" key="1">
    <citation type="submission" date="2016-11" db="EMBL/GenBank/DDBJ databases">
        <authorList>
            <person name="Jaros S."/>
            <person name="Januszkiewicz K."/>
            <person name="Wedrychowicz H."/>
        </authorList>
    </citation>
    <scope>NUCLEOTIDE SEQUENCE [LARGE SCALE GENOMIC DNA]</scope>
    <source>
        <strain evidence="2 3">CGMCC 1.10681</strain>
    </source>
</reference>
<keyword evidence="2" id="KW-0808">Transferase</keyword>
<dbReference type="Proteomes" id="UP000184184">
    <property type="component" value="Unassembled WGS sequence"/>
</dbReference>
<dbReference type="EMBL" id="FRCZ01000004">
    <property type="protein sequence ID" value="SHN17808.1"/>
    <property type="molecule type" value="Genomic_DNA"/>
</dbReference>
<dbReference type="AlphaFoldDB" id="A0A1M7PL00"/>
<evidence type="ECO:0000259" key="1">
    <source>
        <dbReference type="PROSITE" id="PS51186"/>
    </source>
</evidence>
<dbReference type="CDD" id="cd04301">
    <property type="entry name" value="NAT_SF"/>
    <property type="match status" value="1"/>
</dbReference>
<dbReference type="RefSeq" id="WP_073201990.1">
    <property type="nucleotide sequence ID" value="NZ_FRCZ01000004.1"/>
</dbReference>
<keyword evidence="3" id="KW-1185">Reference proteome</keyword>
<dbReference type="OrthoDB" id="2463977at2"/>
<dbReference type="SUPFAM" id="SSF55729">
    <property type="entry name" value="Acyl-CoA N-acyltransferases (Nat)"/>
    <property type="match status" value="1"/>
</dbReference>
<gene>
    <name evidence="2" type="ORF">SAMN05216179_2302</name>
</gene>
<dbReference type="Gene3D" id="3.40.630.30">
    <property type="match status" value="1"/>
</dbReference>
<organism evidence="2 3">
    <name type="scientific">Gracilibacillus kekensis</name>
    <dbReference type="NCBI Taxonomy" id="1027249"/>
    <lineage>
        <taxon>Bacteria</taxon>
        <taxon>Bacillati</taxon>
        <taxon>Bacillota</taxon>
        <taxon>Bacilli</taxon>
        <taxon>Bacillales</taxon>
        <taxon>Bacillaceae</taxon>
        <taxon>Gracilibacillus</taxon>
    </lineage>
</organism>
<dbReference type="InterPro" id="IPR000182">
    <property type="entry name" value="GNAT_dom"/>
</dbReference>
<proteinExistence type="predicted"/>
<dbReference type="STRING" id="1027249.SAMN05216179_2302"/>
<sequence length="260" mass="30148">MHKSPLLDQMLELEKEYVGLFSGAIENDGTMRYIDSALPDMHTHNFIWYNSKQGLGEFVTEQIEKHDTKEKGFFRIETPYPISSKLIESFPVKPKICTYDLMYIETNKFSQLKGNLACNIFSAEDHKVLEDGMNVDIIANQTEMGLDFAQRRINRKAKVYSDNNKEIQFFVCYCDGVPIGSIEYMPFNGMIKLEDFDIIEEHQRKGFGTFVLKHLLEIAYNDNIEIAYLITDSADTAKEMYKKNGFMKIGEKTELLFFLE</sequence>
<name>A0A1M7PL00_9BACI</name>
<accession>A0A1M7PL00</accession>
<dbReference type="PROSITE" id="PS51186">
    <property type="entry name" value="GNAT"/>
    <property type="match status" value="1"/>
</dbReference>
<evidence type="ECO:0000313" key="2">
    <source>
        <dbReference type="EMBL" id="SHN17808.1"/>
    </source>
</evidence>
<evidence type="ECO:0000313" key="3">
    <source>
        <dbReference type="Proteomes" id="UP000184184"/>
    </source>
</evidence>